<evidence type="ECO:0000313" key="3">
    <source>
        <dbReference type="Proteomes" id="UP000646749"/>
    </source>
</evidence>
<sequence>MPDRELKLNSVSRYAKESPLFILEEHGHCEVPAGCGGVVLRWRDPLAGVPLRVQLYAAGECRFLLDGVEPPSARPVVPYGEHVLAFTVADVDPAFIALMFAAVHRPGHDPHVDSTPEQAVEISILSTVDGGWRWSPVEPADDRWTRPGFDDGDWAPMEPRTAHRPPEGTGWDQAGYQVGRLGELGAVGLGVPVAADRIWVRAGFRLTPPGGTR</sequence>
<evidence type="ECO:0000256" key="1">
    <source>
        <dbReference type="SAM" id="MobiDB-lite"/>
    </source>
</evidence>
<feature type="region of interest" description="Disordered" evidence="1">
    <location>
        <begin position="136"/>
        <end position="174"/>
    </location>
</feature>
<protein>
    <submittedName>
        <fullName evidence="2">Uncharacterized protein</fullName>
    </submittedName>
</protein>
<reference evidence="2 3" key="1">
    <citation type="submission" date="2021-01" db="EMBL/GenBank/DDBJ databases">
        <title>Whole genome shotgun sequence of Plantactinospora endophytica NBRC 110450.</title>
        <authorList>
            <person name="Komaki H."/>
            <person name="Tamura T."/>
        </authorList>
    </citation>
    <scope>NUCLEOTIDE SEQUENCE [LARGE SCALE GENOMIC DNA]</scope>
    <source>
        <strain evidence="2 3">NBRC 110450</strain>
    </source>
</reference>
<dbReference type="RefSeq" id="WP_203867462.1">
    <property type="nucleotide sequence ID" value="NZ_BONW01000017.1"/>
</dbReference>
<feature type="compositionally biased region" description="Basic and acidic residues" evidence="1">
    <location>
        <begin position="140"/>
        <end position="149"/>
    </location>
</feature>
<comment type="caution">
    <text evidence="2">The sequence shown here is derived from an EMBL/GenBank/DDBJ whole genome shotgun (WGS) entry which is preliminary data.</text>
</comment>
<dbReference type="Proteomes" id="UP000646749">
    <property type="component" value="Unassembled WGS sequence"/>
</dbReference>
<gene>
    <name evidence="2" type="ORF">Pen02_38890</name>
</gene>
<organism evidence="2 3">
    <name type="scientific">Plantactinospora endophytica</name>
    <dbReference type="NCBI Taxonomy" id="673535"/>
    <lineage>
        <taxon>Bacteria</taxon>
        <taxon>Bacillati</taxon>
        <taxon>Actinomycetota</taxon>
        <taxon>Actinomycetes</taxon>
        <taxon>Micromonosporales</taxon>
        <taxon>Micromonosporaceae</taxon>
        <taxon>Plantactinospora</taxon>
    </lineage>
</organism>
<name>A0ABQ4E2L3_9ACTN</name>
<keyword evidence="3" id="KW-1185">Reference proteome</keyword>
<dbReference type="EMBL" id="BONW01000017">
    <property type="protein sequence ID" value="GIG88953.1"/>
    <property type="molecule type" value="Genomic_DNA"/>
</dbReference>
<accession>A0ABQ4E2L3</accession>
<evidence type="ECO:0000313" key="2">
    <source>
        <dbReference type="EMBL" id="GIG88953.1"/>
    </source>
</evidence>
<proteinExistence type="predicted"/>